<dbReference type="GO" id="GO:0005886">
    <property type="term" value="C:plasma membrane"/>
    <property type="evidence" value="ECO:0007669"/>
    <property type="project" value="UniProtKB-SubCell"/>
</dbReference>
<feature type="transmembrane region" description="Helical" evidence="13">
    <location>
        <begin position="322"/>
        <end position="341"/>
    </location>
</feature>
<dbReference type="NCBIfam" id="TIGR00797">
    <property type="entry name" value="matE"/>
    <property type="match status" value="1"/>
</dbReference>
<keyword evidence="10" id="KW-0406">Ion transport</keyword>
<dbReference type="EMBL" id="AZTB01000073">
    <property type="protein sequence ID" value="KGG79626.1"/>
    <property type="molecule type" value="Genomic_DNA"/>
</dbReference>
<evidence type="ECO:0000256" key="8">
    <source>
        <dbReference type="ARBA" id="ARBA00022692"/>
    </source>
</evidence>
<comment type="similarity">
    <text evidence="3">Belongs to the multi antimicrobial extrusion (MATE) (TC 2.A.66.1) family.</text>
</comment>
<feature type="transmembrane region" description="Helical" evidence="13">
    <location>
        <begin position="242"/>
        <end position="261"/>
    </location>
</feature>
<feature type="transmembrane region" description="Helical" evidence="13">
    <location>
        <begin position="12"/>
        <end position="36"/>
    </location>
</feature>
<evidence type="ECO:0000256" key="9">
    <source>
        <dbReference type="ARBA" id="ARBA00022989"/>
    </source>
</evidence>
<feature type="transmembrane region" description="Helical" evidence="13">
    <location>
        <begin position="361"/>
        <end position="382"/>
    </location>
</feature>
<keyword evidence="8 13" id="KW-0812">Transmembrane</keyword>
<feature type="transmembrane region" description="Helical" evidence="13">
    <location>
        <begin position="164"/>
        <end position="184"/>
    </location>
</feature>
<keyword evidence="6" id="KW-0050">Antiport</keyword>
<dbReference type="InterPro" id="IPR002528">
    <property type="entry name" value="MATE_fam"/>
</dbReference>
<dbReference type="GO" id="GO:0015297">
    <property type="term" value="F:antiporter activity"/>
    <property type="evidence" value="ECO:0007669"/>
    <property type="project" value="UniProtKB-KW"/>
</dbReference>
<proteinExistence type="inferred from homology"/>
<reference evidence="14 15" key="1">
    <citation type="submission" date="2013-12" db="EMBL/GenBank/DDBJ databases">
        <title>Draft genome sequence of Caloranaerobacter sp. H53214.</title>
        <authorList>
            <person name="Jiang L.J."/>
            <person name="Shao Z.Z."/>
            <person name="Long M.N."/>
        </authorList>
    </citation>
    <scope>NUCLEOTIDE SEQUENCE [LARGE SCALE GENOMIC DNA]</scope>
    <source>
        <strain evidence="14 15">H53214</strain>
    </source>
</reference>
<dbReference type="Pfam" id="PF01554">
    <property type="entry name" value="MatE"/>
    <property type="match status" value="2"/>
</dbReference>
<evidence type="ECO:0000256" key="6">
    <source>
        <dbReference type="ARBA" id="ARBA00022449"/>
    </source>
</evidence>
<evidence type="ECO:0000313" key="14">
    <source>
        <dbReference type="EMBL" id="KGG79626.1"/>
    </source>
</evidence>
<dbReference type="PANTHER" id="PTHR43298">
    <property type="entry name" value="MULTIDRUG RESISTANCE PROTEIN NORM-RELATED"/>
    <property type="match status" value="1"/>
</dbReference>
<dbReference type="STRING" id="1156417.Y919_10960"/>
<feature type="transmembrane region" description="Helical" evidence="13">
    <location>
        <begin position="190"/>
        <end position="214"/>
    </location>
</feature>
<feature type="transmembrane region" description="Helical" evidence="13">
    <location>
        <begin position="281"/>
        <end position="301"/>
    </location>
</feature>
<keyword evidence="7" id="KW-1003">Cell membrane</keyword>
<dbReference type="CDD" id="cd13137">
    <property type="entry name" value="MATE_NorM_like"/>
    <property type="match status" value="1"/>
</dbReference>
<gene>
    <name evidence="14" type="ORF">Y919_10960</name>
</gene>
<comment type="function">
    <text evidence="1">Multidrug efflux pump.</text>
</comment>
<organism evidence="14 15">
    <name type="scientific">Caloranaerobacter azorensis H53214</name>
    <dbReference type="NCBI Taxonomy" id="1156417"/>
    <lineage>
        <taxon>Bacteria</taxon>
        <taxon>Bacillati</taxon>
        <taxon>Bacillota</taxon>
        <taxon>Tissierellia</taxon>
        <taxon>Tissierellales</taxon>
        <taxon>Thermohalobacteraceae</taxon>
        <taxon>Caloranaerobacter</taxon>
    </lineage>
</organism>
<feature type="transmembrane region" description="Helical" evidence="13">
    <location>
        <begin position="419"/>
        <end position="437"/>
    </location>
</feature>
<dbReference type="PIRSF" id="PIRSF006603">
    <property type="entry name" value="DinF"/>
    <property type="match status" value="1"/>
</dbReference>
<evidence type="ECO:0000256" key="4">
    <source>
        <dbReference type="ARBA" id="ARBA00020268"/>
    </source>
</evidence>
<feature type="transmembrane region" description="Helical" evidence="13">
    <location>
        <begin position="93"/>
        <end position="119"/>
    </location>
</feature>
<dbReference type="Proteomes" id="UP000029622">
    <property type="component" value="Unassembled WGS sequence"/>
</dbReference>
<evidence type="ECO:0000256" key="10">
    <source>
        <dbReference type="ARBA" id="ARBA00023065"/>
    </source>
</evidence>
<feature type="transmembrane region" description="Helical" evidence="13">
    <location>
        <begin position="131"/>
        <end position="152"/>
    </location>
</feature>
<evidence type="ECO:0000256" key="11">
    <source>
        <dbReference type="ARBA" id="ARBA00023136"/>
    </source>
</evidence>
<sequence>MILENNSRLKTIWNLAWPVMVSQILQTLLDIIDMYFVSNIGVNEAAAVGIGASIIGVIIVITQLIATGAIALISRKTGENDDKAVLEITGQALILSIAIGILISILGFSLSTSIIKLFGVEIEVAKNSINYLKIVSLSMPFVFFNLTGRAILQARGDTKTPMLIFGLMNLVNIILDPILIYGLFCFPRLMFMGAPLATAISNVFASVLMFKIILRKIFNDEIKKCLQVLSIKMNLICKILKIGSYSAVQAISRPITGLVMYKIANYSGTKAVAAFTIGGRIFNLVFIFLAGLNLSISVLVGQNLGKKDIESAESIVKDGIKLALINMLIFSLPYFMFAKYLMFIFTKDFEVINIGANYLRIVYIGVIFVIYPVVYGGAFVGAGDTAPPMIASLVANLCFKLPMAYILSKVFNMGANGVWIAISLSVLLEAAIIIYHFRLGKWKNKNVF</sequence>
<comment type="subcellular location">
    <subcellularLocation>
        <location evidence="2">Cell membrane</location>
        <topology evidence="2">Multi-pass membrane protein</topology>
    </subcellularLocation>
</comment>
<evidence type="ECO:0000256" key="1">
    <source>
        <dbReference type="ARBA" id="ARBA00003408"/>
    </source>
</evidence>
<keyword evidence="9 13" id="KW-1133">Transmembrane helix</keyword>
<dbReference type="GO" id="GO:0042910">
    <property type="term" value="F:xenobiotic transmembrane transporter activity"/>
    <property type="evidence" value="ECO:0007669"/>
    <property type="project" value="InterPro"/>
</dbReference>
<evidence type="ECO:0000256" key="3">
    <source>
        <dbReference type="ARBA" id="ARBA00010199"/>
    </source>
</evidence>
<feature type="transmembrane region" description="Helical" evidence="13">
    <location>
        <begin position="48"/>
        <end position="73"/>
    </location>
</feature>
<dbReference type="InterPro" id="IPR048279">
    <property type="entry name" value="MdtK-like"/>
</dbReference>
<name>A0A096DK32_9FIRM</name>
<dbReference type="RefSeq" id="WP_035164733.1">
    <property type="nucleotide sequence ID" value="NZ_AZTB01000073.1"/>
</dbReference>
<dbReference type="AlphaFoldDB" id="A0A096DK32"/>
<keyword evidence="11 13" id="KW-0472">Membrane</keyword>
<dbReference type="PANTHER" id="PTHR43298:SF2">
    <property type="entry name" value="FMN_FAD EXPORTER YEEO-RELATED"/>
    <property type="match status" value="1"/>
</dbReference>
<comment type="caution">
    <text evidence="14">The sequence shown here is derived from an EMBL/GenBank/DDBJ whole genome shotgun (WGS) entry which is preliminary data.</text>
</comment>
<dbReference type="InterPro" id="IPR050222">
    <property type="entry name" value="MATE_MdtK"/>
</dbReference>
<dbReference type="GO" id="GO:0006811">
    <property type="term" value="P:monoatomic ion transport"/>
    <property type="evidence" value="ECO:0007669"/>
    <property type="project" value="UniProtKB-KW"/>
</dbReference>
<feature type="transmembrane region" description="Helical" evidence="13">
    <location>
        <begin position="389"/>
        <end position="407"/>
    </location>
</feature>
<accession>A0A096DK32</accession>
<evidence type="ECO:0000256" key="13">
    <source>
        <dbReference type="SAM" id="Phobius"/>
    </source>
</evidence>
<protein>
    <recommendedName>
        <fullName evidence="4">Probable multidrug resistance protein NorM</fullName>
    </recommendedName>
    <alternativeName>
        <fullName evidence="12">Multidrug-efflux transporter</fullName>
    </alternativeName>
</protein>
<evidence type="ECO:0000256" key="5">
    <source>
        <dbReference type="ARBA" id="ARBA00022448"/>
    </source>
</evidence>
<keyword evidence="5" id="KW-0813">Transport</keyword>
<evidence type="ECO:0000313" key="15">
    <source>
        <dbReference type="Proteomes" id="UP000029622"/>
    </source>
</evidence>
<evidence type="ECO:0000256" key="12">
    <source>
        <dbReference type="ARBA" id="ARBA00031636"/>
    </source>
</evidence>
<evidence type="ECO:0000256" key="7">
    <source>
        <dbReference type="ARBA" id="ARBA00022475"/>
    </source>
</evidence>
<evidence type="ECO:0000256" key="2">
    <source>
        <dbReference type="ARBA" id="ARBA00004651"/>
    </source>
</evidence>